<dbReference type="Proteomes" id="UP000663848">
    <property type="component" value="Unassembled WGS sequence"/>
</dbReference>
<reference evidence="1" key="1">
    <citation type="submission" date="2021-02" db="EMBL/GenBank/DDBJ databases">
        <authorList>
            <person name="Nowell W R."/>
        </authorList>
    </citation>
    <scope>NUCLEOTIDE SEQUENCE</scope>
</reference>
<evidence type="ECO:0000313" key="1">
    <source>
        <dbReference type="EMBL" id="CAF5103396.1"/>
    </source>
</evidence>
<feature type="non-terminal residue" evidence="1">
    <location>
        <position position="1"/>
    </location>
</feature>
<accession>A0A822EL01</accession>
<name>A0A822EL01_9BILA</name>
<sequence>MDKDCFVRLFREDIDVDQTWTNIAT</sequence>
<proteinExistence type="predicted"/>
<dbReference type="EMBL" id="CAJOBR010072317">
    <property type="protein sequence ID" value="CAF5103396.1"/>
    <property type="molecule type" value="Genomic_DNA"/>
</dbReference>
<gene>
    <name evidence="1" type="ORF">QYT958_LOCUS44972</name>
</gene>
<dbReference type="AlphaFoldDB" id="A0A822EL01"/>
<protein>
    <submittedName>
        <fullName evidence="1">Uncharacterized protein</fullName>
    </submittedName>
</protein>
<comment type="caution">
    <text evidence="1">The sequence shown here is derived from an EMBL/GenBank/DDBJ whole genome shotgun (WGS) entry which is preliminary data.</text>
</comment>
<evidence type="ECO:0000313" key="2">
    <source>
        <dbReference type="Proteomes" id="UP000663848"/>
    </source>
</evidence>
<organism evidence="1 2">
    <name type="scientific">Rotaria socialis</name>
    <dbReference type="NCBI Taxonomy" id="392032"/>
    <lineage>
        <taxon>Eukaryota</taxon>
        <taxon>Metazoa</taxon>
        <taxon>Spiralia</taxon>
        <taxon>Gnathifera</taxon>
        <taxon>Rotifera</taxon>
        <taxon>Eurotatoria</taxon>
        <taxon>Bdelloidea</taxon>
        <taxon>Philodinida</taxon>
        <taxon>Philodinidae</taxon>
        <taxon>Rotaria</taxon>
    </lineage>
</organism>